<dbReference type="Proteomes" id="UP001233999">
    <property type="component" value="Unassembled WGS sequence"/>
</dbReference>
<feature type="domain" description="Ribosomal protein/NADH dehydrogenase" evidence="7">
    <location>
        <begin position="22"/>
        <end position="93"/>
    </location>
</feature>
<dbReference type="PANTHER" id="PTHR21396:SF2">
    <property type="entry name" value="LARGE RIBOSOMAL SUBUNIT PROTEIN ML43"/>
    <property type="match status" value="1"/>
</dbReference>
<name>A0AAD7ZF93_DIPPU</name>
<keyword evidence="4" id="KW-0496">Mitochondrion</keyword>
<proteinExistence type="inferred from homology"/>
<dbReference type="AlphaFoldDB" id="A0AAD7ZF93"/>
<dbReference type="GO" id="GO:0005762">
    <property type="term" value="C:mitochondrial large ribosomal subunit"/>
    <property type="evidence" value="ECO:0007669"/>
    <property type="project" value="TreeGrafter"/>
</dbReference>
<keyword evidence="5" id="KW-0687">Ribonucleoprotein</keyword>
<evidence type="ECO:0000256" key="4">
    <source>
        <dbReference type="ARBA" id="ARBA00023128"/>
    </source>
</evidence>
<sequence>MMDFVKLLNFLPQTVSIQYFITTKLRGIRDFIELDLVDFAQNYPGIVVYIKPRRHRSPCFSAEYLNGEKHYLNCHNFSRNDIHKWINLLRTQSGNQLIRYRKLWHTDNPSIQGPWSPFVNRRPELNLAEFPNEELSRPFYMPKTATDRLREIFEEQQRNVESLDNKRAE</sequence>
<evidence type="ECO:0000313" key="9">
    <source>
        <dbReference type="Proteomes" id="UP001233999"/>
    </source>
</evidence>
<dbReference type="InterPro" id="IPR036249">
    <property type="entry name" value="Thioredoxin-like_sf"/>
</dbReference>
<comment type="subcellular location">
    <subcellularLocation>
        <location evidence="1">Mitochondrion</location>
    </subcellularLocation>
</comment>
<protein>
    <recommendedName>
        <fullName evidence="6">Large ribosomal subunit protein mL43</fullName>
    </recommendedName>
</protein>
<evidence type="ECO:0000256" key="1">
    <source>
        <dbReference type="ARBA" id="ARBA00004173"/>
    </source>
</evidence>
<dbReference type="InterPro" id="IPR007741">
    <property type="entry name" value="Ribosomal_mL43/mS25/NADH_DH"/>
</dbReference>
<reference evidence="8" key="2">
    <citation type="submission" date="2023-05" db="EMBL/GenBank/DDBJ databases">
        <authorList>
            <person name="Fouks B."/>
        </authorList>
    </citation>
    <scope>NUCLEOTIDE SEQUENCE</scope>
    <source>
        <strain evidence="8">Stay&amp;Tobe</strain>
        <tissue evidence="8">Testes</tissue>
    </source>
</reference>
<dbReference type="EMBL" id="JASPKZ010008385">
    <property type="protein sequence ID" value="KAJ9579560.1"/>
    <property type="molecule type" value="Genomic_DNA"/>
</dbReference>
<dbReference type="GO" id="GO:0003735">
    <property type="term" value="F:structural constituent of ribosome"/>
    <property type="evidence" value="ECO:0007669"/>
    <property type="project" value="InterPro"/>
</dbReference>
<evidence type="ECO:0000313" key="8">
    <source>
        <dbReference type="EMBL" id="KAJ9579560.1"/>
    </source>
</evidence>
<dbReference type="PANTHER" id="PTHR21396">
    <property type="entry name" value="39S RIBOSOMAL PROTEIN L43"/>
    <property type="match status" value="1"/>
</dbReference>
<keyword evidence="9" id="KW-1185">Reference proteome</keyword>
<evidence type="ECO:0000256" key="5">
    <source>
        <dbReference type="ARBA" id="ARBA00023274"/>
    </source>
</evidence>
<dbReference type="InterPro" id="IPR039927">
    <property type="entry name" value="Ribosomal_mL43"/>
</dbReference>
<dbReference type="SUPFAM" id="SSF52833">
    <property type="entry name" value="Thioredoxin-like"/>
    <property type="match status" value="1"/>
</dbReference>
<keyword evidence="3" id="KW-0689">Ribosomal protein</keyword>
<gene>
    <name evidence="8" type="ORF">L9F63_004745</name>
</gene>
<dbReference type="GO" id="GO:0032543">
    <property type="term" value="P:mitochondrial translation"/>
    <property type="evidence" value="ECO:0007669"/>
    <property type="project" value="InterPro"/>
</dbReference>
<evidence type="ECO:0000259" key="7">
    <source>
        <dbReference type="SMART" id="SM00916"/>
    </source>
</evidence>
<evidence type="ECO:0000256" key="6">
    <source>
        <dbReference type="ARBA" id="ARBA00035188"/>
    </source>
</evidence>
<reference evidence="8" key="1">
    <citation type="journal article" date="2023" name="IScience">
        <title>Live-bearing cockroach genome reveals convergent evolutionary mechanisms linked to viviparity in insects and beyond.</title>
        <authorList>
            <person name="Fouks B."/>
            <person name="Harrison M.C."/>
            <person name="Mikhailova A.A."/>
            <person name="Marchal E."/>
            <person name="English S."/>
            <person name="Carruthers M."/>
            <person name="Jennings E.C."/>
            <person name="Chiamaka E.L."/>
            <person name="Frigard R.A."/>
            <person name="Pippel M."/>
            <person name="Attardo G.M."/>
            <person name="Benoit J.B."/>
            <person name="Bornberg-Bauer E."/>
            <person name="Tobe S.S."/>
        </authorList>
    </citation>
    <scope>NUCLEOTIDE SEQUENCE</scope>
    <source>
        <strain evidence="8">Stay&amp;Tobe</strain>
    </source>
</reference>
<evidence type="ECO:0000256" key="2">
    <source>
        <dbReference type="ARBA" id="ARBA00006073"/>
    </source>
</evidence>
<dbReference type="Gene3D" id="3.40.30.10">
    <property type="entry name" value="Glutaredoxin"/>
    <property type="match status" value="1"/>
</dbReference>
<dbReference type="SMART" id="SM00916">
    <property type="entry name" value="L51_S25_CI-B8"/>
    <property type="match status" value="1"/>
</dbReference>
<comment type="caution">
    <text evidence="8">The sequence shown here is derived from an EMBL/GenBank/DDBJ whole genome shotgun (WGS) entry which is preliminary data.</text>
</comment>
<evidence type="ECO:0000256" key="3">
    <source>
        <dbReference type="ARBA" id="ARBA00022980"/>
    </source>
</evidence>
<organism evidence="8 9">
    <name type="scientific">Diploptera punctata</name>
    <name type="common">Pacific beetle cockroach</name>
    <dbReference type="NCBI Taxonomy" id="6984"/>
    <lineage>
        <taxon>Eukaryota</taxon>
        <taxon>Metazoa</taxon>
        <taxon>Ecdysozoa</taxon>
        <taxon>Arthropoda</taxon>
        <taxon>Hexapoda</taxon>
        <taxon>Insecta</taxon>
        <taxon>Pterygota</taxon>
        <taxon>Neoptera</taxon>
        <taxon>Polyneoptera</taxon>
        <taxon>Dictyoptera</taxon>
        <taxon>Blattodea</taxon>
        <taxon>Blaberoidea</taxon>
        <taxon>Blaberidae</taxon>
        <taxon>Diplopterinae</taxon>
        <taxon>Diploptera</taxon>
    </lineage>
</organism>
<dbReference type="Pfam" id="PF05047">
    <property type="entry name" value="L51_S25_CI-B8"/>
    <property type="match status" value="1"/>
</dbReference>
<comment type="similarity">
    <text evidence="2">Belongs to the mitochondrion-specific ribosomal protein mL43 family.</text>
</comment>
<accession>A0AAD7ZF93</accession>